<reference evidence="2 3" key="1">
    <citation type="journal article" date="2007" name="Nature">
        <title>Evolution of genes and genomes on the Drosophila phylogeny.</title>
        <authorList>
            <consortium name="Drosophila 12 Genomes Consortium"/>
            <person name="Clark A.G."/>
            <person name="Eisen M.B."/>
            <person name="Smith D.R."/>
            <person name="Bergman C.M."/>
            <person name="Oliver B."/>
            <person name="Markow T.A."/>
            <person name="Kaufman T.C."/>
            <person name="Kellis M."/>
            <person name="Gelbart W."/>
            <person name="Iyer V.N."/>
            <person name="Pollard D.A."/>
            <person name="Sackton T.B."/>
            <person name="Larracuente A.M."/>
            <person name="Singh N.D."/>
            <person name="Abad J.P."/>
            <person name="Abt D.N."/>
            <person name="Adryan B."/>
            <person name="Aguade M."/>
            <person name="Akashi H."/>
            <person name="Anderson W.W."/>
            <person name="Aquadro C.F."/>
            <person name="Ardell D.H."/>
            <person name="Arguello R."/>
            <person name="Artieri C.G."/>
            <person name="Barbash D.A."/>
            <person name="Barker D."/>
            <person name="Barsanti P."/>
            <person name="Batterham P."/>
            <person name="Batzoglou S."/>
            <person name="Begun D."/>
            <person name="Bhutkar A."/>
            <person name="Blanco E."/>
            <person name="Bosak S.A."/>
            <person name="Bradley R.K."/>
            <person name="Brand A.D."/>
            <person name="Brent M.R."/>
            <person name="Brooks A.N."/>
            <person name="Brown R.H."/>
            <person name="Butlin R.K."/>
            <person name="Caggese C."/>
            <person name="Calvi B.R."/>
            <person name="Bernardo de Carvalho A."/>
            <person name="Caspi A."/>
            <person name="Castrezana S."/>
            <person name="Celniker S.E."/>
            <person name="Chang J.L."/>
            <person name="Chapple C."/>
            <person name="Chatterji S."/>
            <person name="Chinwalla A."/>
            <person name="Civetta A."/>
            <person name="Clifton S.W."/>
            <person name="Comeron J.M."/>
            <person name="Costello J.C."/>
            <person name="Coyne J.A."/>
            <person name="Daub J."/>
            <person name="David R.G."/>
            <person name="Delcher A.L."/>
            <person name="Delehaunty K."/>
            <person name="Do C.B."/>
            <person name="Ebling H."/>
            <person name="Edwards K."/>
            <person name="Eickbush T."/>
            <person name="Evans J.D."/>
            <person name="Filipski A."/>
            <person name="Findeiss S."/>
            <person name="Freyhult E."/>
            <person name="Fulton L."/>
            <person name="Fulton R."/>
            <person name="Garcia A.C."/>
            <person name="Gardiner A."/>
            <person name="Garfield D.A."/>
            <person name="Garvin B.E."/>
            <person name="Gibson G."/>
            <person name="Gilbert D."/>
            <person name="Gnerre S."/>
            <person name="Godfrey J."/>
            <person name="Good R."/>
            <person name="Gotea V."/>
            <person name="Gravely B."/>
            <person name="Greenberg A.J."/>
            <person name="Griffiths-Jones S."/>
            <person name="Gross S."/>
            <person name="Guigo R."/>
            <person name="Gustafson E.A."/>
            <person name="Haerty W."/>
            <person name="Hahn M.W."/>
            <person name="Halligan D.L."/>
            <person name="Halpern A.L."/>
            <person name="Halter G.M."/>
            <person name="Han M.V."/>
            <person name="Heger A."/>
            <person name="Hillier L."/>
            <person name="Hinrichs A.S."/>
            <person name="Holmes I."/>
            <person name="Hoskins R.A."/>
            <person name="Hubisz M.J."/>
            <person name="Hultmark D."/>
            <person name="Huntley M.A."/>
            <person name="Jaffe D.B."/>
            <person name="Jagadeeshan S."/>
            <person name="Jeck W.R."/>
            <person name="Johnson J."/>
            <person name="Jones C.D."/>
            <person name="Jordan W.C."/>
            <person name="Karpen G.H."/>
            <person name="Kataoka E."/>
            <person name="Keightley P.D."/>
            <person name="Kheradpour P."/>
            <person name="Kirkness E.F."/>
            <person name="Koerich L.B."/>
            <person name="Kristiansen K."/>
            <person name="Kudrna D."/>
            <person name="Kulathinal R.J."/>
            <person name="Kumar S."/>
            <person name="Kwok R."/>
            <person name="Lander E."/>
            <person name="Langley C.H."/>
            <person name="Lapoint R."/>
            <person name="Lazzaro B.P."/>
            <person name="Lee S.J."/>
            <person name="Levesque L."/>
            <person name="Li R."/>
            <person name="Lin C.F."/>
            <person name="Lin M.F."/>
            <person name="Lindblad-Toh K."/>
            <person name="Llopart A."/>
            <person name="Long M."/>
            <person name="Low L."/>
            <person name="Lozovsky E."/>
            <person name="Lu J."/>
            <person name="Luo M."/>
            <person name="Machado C.A."/>
            <person name="Makalowski W."/>
            <person name="Marzo M."/>
            <person name="Matsuda M."/>
            <person name="Matzkin L."/>
            <person name="McAllister B."/>
            <person name="McBride C.S."/>
            <person name="McKernan B."/>
            <person name="McKernan K."/>
            <person name="Mendez-Lago M."/>
            <person name="Minx P."/>
            <person name="Mollenhauer M.U."/>
            <person name="Montooth K."/>
            <person name="Mount S.M."/>
            <person name="Mu X."/>
            <person name="Myers E."/>
            <person name="Negre B."/>
            <person name="Newfeld S."/>
            <person name="Nielsen R."/>
            <person name="Noor M.A."/>
            <person name="O'Grady P."/>
            <person name="Pachter L."/>
            <person name="Papaceit M."/>
            <person name="Parisi M.J."/>
            <person name="Parisi M."/>
            <person name="Parts L."/>
            <person name="Pedersen J.S."/>
            <person name="Pesole G."/>
            <person name="Phillippy A.M."/>
            <person name="Ponting C.P."/>
            <person name="Pop M."/>
            <person name="Porcelli D."/>
            <person name="Powell J.R."/>
            <person name="Prohaska S."/>
            <person name="Pruitt K."/>
            <person name="Puig M."/>
            <person name="Quesneville H."/>
            <person name="Ram K.R."/>
            <person name="Rand D."/>
            <person name="Rasmussen M.D."/>
            <person name="Reed L.K."/>
            <person name="Reenan R."/>
            <person name="Reily A."/>
            <person name="Remington K.A."/>
            <person name="Rieger T.T."/>
            <person name="Ritchie M.G."/>
            <person name="Robin C."/>
            <person name="Rogers Y.H."/>
            <person name="Rohde C."/>
            <person name="Rozas J."/>
            <person name="Rubenfield M.J."/>
            <person name="Ruiz A."/>
            <person name="Russo S."/>
            <person name="Salzberg S.L."/>
            <person name="Sanchez-Gracia A."/>
            <person name="Saranga D.J."/>
            <person name="Sato H."/>
            <person name="Schaeffer S.W."/>
            <person name="Schatz M.C."/>
            <person name="Schlenke T."/>
            <person name="Schwartz R."/>
            <person name="Segarra C."/>
            <person name="Singh R.S."/>
            <person name="Sirot L."/>
            <person name="Sirota M."/>
            <person name="Sisneros N.B."/>
            <person name="Smith C.D."/>
            <person name="Smith T.F."/>
            <person name="Spieth J."/>
            <person name="Stage D.E."/>
            <person name="Stark A."/>
            <person name="Stephan W."/>
            <person name="Strausberg R.L."/>
            <person name="Strempel S."/>
            <person name="Sturgill D."/>
            <person name="Sutton G."/>
            <person name="Sutton G.G."/>
            <person name="Tao W."/>
            <person name="Teichmann S."/>
            <person name="Tobari Y.N."/>
            <person name="Tomimura Y."/>
            <person name="Tsolas J.M."/>
            <person name="Valente V.L."/>
            <person name="Venter E."/>
            <person name="Venter J.C."/>
            <person name="Vicario S."/>
            <person name="Vieira F.G."/>
            <person name="Vilella A.J."/>
            <person name="Villasante A."/>
            <person name="Walenz B."/>
            <person name="Wang J."/>
            <person name="Wasserman M."/>
            <person name="Watts T."/>
            <person name="Wilson D."/>
            <person name="Wilson R.K."/>
            <person name="Wing R.A."/>
            <person name="Wolfner M.F."/>
            <person name="Wong A."/>
            <person name="Wong G.K."/>
            <person name="Wu C.I."/>
            <person name="Wu G."/>
            <person name="Yamamoto D."/>
            <person name="Yang H.P."/>
            <person name="Yang S.P."/>
            <person name="Yorke J.A."/>
            <person name="Yoshida K."/>
            <person name="Zdobnov E."/>
            <person name="Zhang P."/>
            <person name="Zhang Y."/>
            <person name="Zimin A.V."/>
            <person name="Baldwin J."/>
            <person name="Abdouelleil A."/>
            <person name="Abdulkadir J."/>
            <person name="Abebe A."/>
            <person name="Abera B."/>
            <person name="Abreu J."/>
            <person name="Acer S.C."/>
            <person name="Aftuck L."/>
            <person name="Alexander A."/>
            <person name="An P."/>
            <person name="Anderson E."/>
            <person name="Anderson S."/>
            <person name="Arachi H."/>
            <person name="Azer M."/>
            <person name="Bachantsang P."/>
            <person name="Barry A."/>
            <person name="Bayul T."/>
            <person name="Berlin A."/>
            <person name="Bessette D."/>
            <person name="Bloom T."/>
            <person name="Blye J."/>
            <person name="Boguslavskiy L."/>
            <person name="Bonnet C."/>
            <person name="Boukhgalter B."/>
            <person name="Bourzgui I."/>
            <person name="Brown A."/>
            <person name="Cahill P."/>
            <person name="Channer S."/>
            <person name="Cheshatsang Y."/>
            <person name="Chuda L."/>
            <person name="Citroen M."/>
            <person name="Collymore A."/>
            <person name="Cooke P."/>
            <person name="Costello M."/>
            <person name="D'Aco K."/>
            <person name="Daza R."/>
            <person name="De Haan G."/>
            <person name="DeGray S."/>
            <person name="DeMaso C."/>
            <person name="Dhargay N."/>
            <person name="Dooley K."/>
            <person name="Dooley E."/>
            <person name="Doricent M."/>
            <person name="Dorje P."/>
            <person name="Dorjee K."/>
            <person name="Dupes A."/>
            <person name="Elong R."/>
            <person name="Falk J."/>
            <person name="Farina A."/>
            <person name="Faro S."/>
            <person name="Ferguson D."/>
            <person name="Fisher S."/>
            <person name="Foley C.D."/>
            <person name="Franke A."/>
            <person name="Friedrich D."/>
            <person name="Gadbois L."/>
            <person name="Gearin G."/>
            <person name="Gearin C.R."/>
            <person name="Giannoukos G."/>
            <person name="Goode T."/>
            <person name="Graham J."/>
            <person name="Grandbois E."/>
            <person name="Grewal S."/>
            <person name="Gyaltsen K."/>
            <person name="Hafez N."/>
            <person name="Hagos B."/>
            <person name="Hall J."/>
            <person name="Henson C."/>
            <person name="Hollinger A."/>
            <person name="Honan T."/>
            <person name="Huard M.D."/>
            <person name="Hughes L."/>
            <person name="Hurhula B."/>
            <person name="Husby M.E."/>
            <person name="Kamat A."/>
            <person name="Kanga B."/>
            <person name="Kashin S."/>
            <person name="Khazanovich D."/>
            <person name="Kisner P."/>
            <person name="Lance K."/>
            <person name="Lara M."/>
            <person name="Lee W."/>
            <person name="Lennon N."/>
            <person name="Letendre F."/>
            <person name="LeVine R."/>
            <person name="Lipovsky A."/>
            <person name="Liu X."/>
            <person name="Liu J."/>
            <person name="Liu S."/>
            <person name="Lokyitsang T."/>
            <person name="Lokyitsang Y."/>
            <person name="Lubonja R."/>
            <person name="Lui A."/>
            <person name="MacDonald P."/>
            <person name="Magnisalis V."/>
            <person name="Maru K."/>
            <person name="Matthews C."/>
            <person name="McCusker W."/>
            <person name="McDonough S."/>
            <person name="Mehta T."/>
            <person name="Meldrim J."/>
            <person name="Meneus L."/>
            <person name="Mihai O."/>
            <person name="Mihalev A."/>
            <person name="Mihova T."/>
            <person name="Mittelman R."/>
            <person name="Mlenga V."/>
            <person name="Montmayeur A."/>
            <person name="Mulrain L."/>
            <person name="Navidi A."/>
            <person name="Naylor J."/>
            <person name="Negash T."/>
            <person name="Nguyen T."/>
            <person name="Nguyen N."/>
            <person name="Nicol R."/>
            <person name="Norbu C."/>
            <person name="Norbu N."/>
            <person name="Novod N."/>
            <person name="O'Neill B."/>
            <person name="Osman S."/>
            <person name="Markiewicz E."/>
            <person name="Oyono O.L."/>
            <person name="Patti C."/>
            <person name="Phunkhang P."/>
            <person name="Pierre F."/>
            <person name="Priest M."/>
            <person name="Raghuraman S."/>
            <person name="Rege F."/>
            <person name="Reyes R."/>
            <person name="Rise C."/>
            <person name="Rogov P."/>
            <person name="Ross K."/>
            <person name="Ryan E."/>
            <person name="Settipalli S."/>
            <person name="Shea T."/>
            <person name="Sherpa N."/>
            <person name="Shi L."/>
            <person name="Shih D."/>
            <person name="Sparrow T."/>
            <person name="Spaulding J."/>
            <person name="Stalker J."/>
            <person name="Stange-Thomann N."/>
            <person name="Stavropoulos S."/>
            <person name="Stone C."/>
            <person name="Strader C."/>
            <person name="Tesfaye S."/>
            <person name="Thomson T."/>
            <person name="Thoulutsang Y."/>
            <person name="Thoulutsang D."/>
            <person name="Topham K."/>
            <person name="Topping I."/>
            <person name="Tsamla T."/>
            <person name="Vassiliev H."/>
            <person name="Vo A."/>
            <person name="Wangchuk T."/>
            <person name="Wangdi T."/>
            <person name="Weiand M."/>
            <person name="Wilkinson J."/>
            <person name="Wilson A."/>
            <person name="Yadav S."/>
            <person name="Young G."/>
            <person name="Yu Q."/>
            <person name="Zembek L."/>
            <person name="Zhong D."/>
            <person name="Zimmer A."/>
            <person name="Zwirko Z."/>
            <person name="Jaffe D.B."/>
            <person name="Alvarez P."/>
            <person name="Brockman W."/>
            <person name="Butler J."/>
            <person name="Chin C."/>
            <person name="Gnerre S."/>
            <person name="Grabherr M."/>
            <person name="Kleber M."/>
            <person name="Mauceli E."/>
            <person name="MacCallum I."/>
        </authorList>
    </citation>
    <scope>NUCLEOTIDE SEQUENCE [LARGE SCALE GENOMIC DNA]</scope>
    <source>
        <strain evidence="3">Tai18E2 / Tucson 14021-0261.01</strain>
    </source>
</reference>
<name>A0A0R1DRQ8_DROYA</name>
<keyword evidence="3" id="KW-1185">Reference proteome</keyword>
<evidence type="ECO:0000313" key="3">
    <source>
        <dbReference type="Proteomes" id="UP000002282"/>
    </source>
</evidence>
<feature type="transmembrane region" description="Helical" evidence="1">
    <location>
        <begin position="69"/>
        <end position="95"/>
    </location>
</feature>
<protein>
    <submittedName>
        <fullName evidence="2">Uncharacterized protein, isoform A</fullName>
    </submittedName>
</protein>
<reference evidence="2 3" key="2">
    <citation type="journal article" date="2007" name="PLoS Biol.">
        <title>Principles of genome evolution in the Drosophila melanogaster species group.</title>
        <authorList>
            <person name="Ranz J.M."/>
            <person name="Maurin D."/>
            <person name="Chan Y.S."/>
            <person name="von Grotthuss M."/>
            <person name="Hillier L.W."/>
            <person name="Roote J."/>
            <person name="Ashburner M."/>
            <person name="Bergman C.M."/>
        </authorList>
    </citation>
    <scope>NUCLEOTIDE SEQUENCE [LARGE SCALE GENOMIC DNA]</scope>
    <source>
        <strain evidence="3">Tai18E2 / Tucson 14021-0261.01</strain>
    </source>
</reference>
<organism evidence="2 3">
    <name type="scientific">Drosophila yakuba</name>
    <name type="common">Fruit fly</name>
    <dbReference type="NCBI Taxonomy" id="7245"/>
    <lineage>
        <taxon>Eukaryota</taxon>
        <taxon>Metazoa</taxon>
        <taxon>Ecdysozoa</taxon>
        <taxon>Arthropoda</taxon>
        <taxon>Hexapoda</taxon>
        <taxon>Insecta</taxon>
        <taxon>Pterygota</taxon>
        <taxon>Neoptera</taxon>
        <taxon>Endopterygota</taxon>
        <taxon>Diptera</taxon>
        <taxon>Brachycera</taxon>
        <taxon>Muscomorpha</taxon>
        <taxon>Ephydroidea</taxon>
        <taxon>Drosophilidae</taxon>
        <taxon>Drosophila</taxon>
        <taxon>Sophophora</taxon>
    </lineage>
</organism>
<evidence type="ECO:0000313" key="2">
    <source>
        <dbReference type="EMBL" id="KRJ99848.1"/>
    </source>
</evidence>
<feature type="transmembrane region" description="Helical" evidence="1">
    <location>
        <begin position="41"/>
        <end position="62"/>
    </location>
</feature>
<accession>A0A0R1DRQ8</accession>
<evidence type="ECO:0000256" key="1">
    <source>
        <dbReference type="SAM" id="Phobius"/>
    </source>
</evidence>
<gene>
    <name evidence="2" type="primary">Dyak\GE27959</name>
    <name evidence="2" type="synonym">GE27959</name>
    <name evidence="2" type="ORF">Dyak_GE27959</name>
</gene>
<dbReference type="EMBL" id="CM000158">
    <property type="protein sequence ID" value="KRJ99848.1"/>
    <property type="molecule type" value="Genomic_DNA"/>
</dbReference>
<keyword evidence="1" id="KW-0472">Membrane</keyword>
<dbReference type="AlphaFoldDB" id="A0A0R1DRQ8"/>
<sequence>MCLNANQKPCCVTIALLAILVGIIEFSYDCIHLALYGMNKWLVGALIAWIPIFIAAVFLIIGTLREIPILLLIWVIVSLICGVALIIIKIGLMIYLPRLGLHVDIVVAILNVIFLLLVFVWAAYPYAYMRELKGQKII</sequence>
<feature type="transmembrane region" description="Helical" evidence="1">
    <location>
        <begin position="12"/>
        <end position="35"/>
    </location>
</feature>
<keyword evidence="1" id="KW-0812">Transmembrane</keyword>
<feature type="transmembrane region" description="Helical" evidence="1">
    <location>
        <begin position="101"/>
        <end position="124"/>
    </location>
</feature>
<dbReference type="Proteomes" id="UP000002282">
    <property type="component" value="Chromosome 2R"/>
</dbReference>
<dbReference type="OrthoDB" id="7861546at2759"/>
<keyword evidence="1" id="KW-1133">Transmembrane helix</keyword>
<proteinExistence type="predicted"/>